<evidence type="ECO:0000313" key="1">
    <source>
        <dbReference type="EMBL" id="CEK65228.1"/>
    </source>
</evidence>
<name>A0A0B6Z9M3_9EUPU</name>
<accession>A0A0B6Z9M3</accession>
<reference evidence="1" key="1">
    <citation type="submission" date="2014-12" db="EMBL/GenBank/DDBJ databases">
        <title>Insight into the proteome of Arion vulgaris.</title>
        <authorList>
            <person name="Aradska J."/>
            <person name="Bulat T."/>
            <person name="Smidak R."/>
            <person name="Sarate P."/>
            <person name="Gangsoo J."/>
            <person name="Sialana F."/>
            <person name="Bilban M."/>
            <person name="Lubec G."/>
        </authorList>
    </citation>
    <scope>NUCLEOTIDE SEQUENCE</scope>
    <source>
        <tissue evidence="1">Skin</tissue>
    </source>
</reference>
<protein>
    <submittedName>
        <fullName evidence="1">Uncharacterized protein</fullName>
    </submittedName>
</protein>
<feature type="non-terminal residue" evidence="1">
    <location>
        <position position="1"/>
    </location>
</feature>
<gene>
    <name evidence="1" type="primary">ORF54340</name>
</gene>
<dbReference type="AlphaFoldDB" id="A0A0B6Z9M3"/>
<proteinExistence type="predicted"/>
<dbReference type="EMBL" id="HACG01018363">
    <property type="protein sequence ID" value="CEK65228.1"/>
    <property type="molecule type" value="Transcribed_RNA"/>
</dbReference>
<organism evidence="1">
    <name type="scientific">Arion vulgaris</name>
    <dbReference type="NCBI Taxonomy" id="1028688"/>
    <lineage>
        <taxon>Eukaryota</taxon>
        <taxon>Metazoa</taxon>
        <taxon>Spiralia</taxon>
        <taxon>Lophotrochozoa</taxon>
        <taxon>Mollusca</taxon>
        <taxon>Gastropoda</taxon>
        <taxon>Heterobranchia</taxon>
        <taxon>Euthyneura</taxon>
        <taxon>Panpulmonata</taxon>
        <taxon>Eupulmonata</taxon>
        <taxon>Stylommatophora</taxon>
        <taxon>Helicina</taxon>
        <taxon>Arionoidea</taxon>
        <taxon>Arionidae</taxon>
        <taxon>Arion</taxon>
    </lineage>
</organism>
<sequence>HFRSRHFFIFKNKHKISWKKTILTKENESDIQNLLDNQKEYFQESKQDGQHE</sequence>